<sequence>MSRFGDPAFFGDRYAHEYDGHNELDPTPAVDFLAGLVPAGGRALELAVGTGRVAVPLAARGVTVDGIEGSAAMVERMRTKPGGVGIHTVVGDMADLAGLDGPYDLAYLVYNTLFNLPTQERQIDCFRNVARVLAPGGRFVVEAFVQDLTVFTNGQRVNTRALTEDEVRMEYELHDPVAQTVTYQRVTIDATGRTTLRPLLLRYCWPSELDLMARLAGLRLTARYTDWDRSPFTKDSRRHVSVYGR</sequence>
<dbReference type="Proteomes" id="UP000604117">
    <property type="component" value="Unassembled WGS sequence"/>
</dbReference>
<evidence type="ECO:0000259" key="1">
    <source>
        <dbReference type="Pfam" id="PF13649"/>
    </source>
</evidence>
<dbReference type="GO" id="GO:0032259">
    <property type="term" value="P:methylation"/>
    <property type="evidence" value="ECO:0007669"/>
    <property type="project" value="UniProtKB-KW"/>
</dbReference>
<organism evidence="2 3">
    <name type="scientific">Asanoa siamensis</name>
    <dbReference type="NCBI Taxonomy" id="926357"/>
    <lineage>
        <taxon>Bacteria</taxon>
        <taxon>Bacillati</taxon>
        <taxon>Actinomycetota</taxon>
        <taxon>Actinomycetes</taxon>
        <taxon>Micromonosporales</taxon>
        <taxon>Micromonosporaceae</taxon>
        <taxon>Asanoa</taxon>
    </lineage>
</organism>
<dbReference type="GO" id="GO:0008168">
    <property type="term" value="F:methyltransferase activity"/>
    <property type="evidence" value="ECO:0007669"/>
    <property type="project" value="UniProtKB-KW"/>
</dbReference>
<dbReference type="Pfam" id="PF13649">
    <property type="entry name" value="Methyltransf_25"/>
    <property type="match status" value="1"/>
</dbReference>
<dbReference type="SUPFAM" id="SSF53335">
    <property type="entry name" value="S-adenosyl-L-methionine-dependent methyltransferases"/>
    <property type="match status" value="1"/>
</dbReference>
<accession>A0ABQ4CZG0</accession>
<dbReference type="InterPro" id="IPR041698">
    <property type="entry name" value="Methyltransf_25"/>
</dbReference>
<proteinExistence type="predicted"/>
<feature type="domain" description="Methyltransferase" evidence="1">
    <location>
        <begin position="44"/>
        <end position="137"/>
    </location>
</feature>
<dbReference type="EMBL" id="BONE01000067">
    <property type="protein sequence ID" value="GIF76656.1"/>
    <property type="molecule type" value="Genomic_DNA"/>
</dbReference>
<keyword evidence="2" id="KW-0489">Methyltransferase</keyword>
<name>A0ABQ4CZG0_9ACTN</name>
<keyword evidence="2" id="KW-0808">Transferase</keyword>
<comment type="caution">
    <text evidence="2">The sequence shown here is derived from an EMBL/GenBank/DDBJ whole genome shotgun (WGS) entry which is preliminary data.</text>
</comment>
<gene>
    <name evidence="2" type="ORF">Asi02nite_61740</name>
</gene>
<keyword evidence="3" id="KW-1185">Reference proteome</keyword>
<dbReference type="InterPro" id="IPR029063">
    <property type="entry name" value="SAM-dependent_MTases_sf"/>
</dbReference>
<protein>
    <submittedName>
        <fullName evidence="2">Methyltransferase</fullName>
    </submittedName>
</protein>
<dbReference type="CDD" id="cd02440">
    <property type="entry name" value="AdoMet_MTases"/>
    <property type="match status" value="1"/>
</dbReference>
<evidence type="ECO:0000313" key="2">
    <source>
        <dbReference type="EMBL" id="GIF76656.1"/>
    </source>
</evidence>
<dbReference type="Gene3D" id="3.40.50.150">
    <property type="entry name" value="Vaccinia Virus protein VP39"/>
    <property type="match status" value="2"/>
</dbReference>
<dbReference type="RefSeq" id="WP_203717526.1">
    <property type="nucleotide sequence ID" value="NZ_BONE01000067.1"/>
</dbReference>
<evidence type="ECO:0000313" key="3">
    <source>
        <dbReference type="Proteomes" id="UP000604117"/>
    </source>
</evidence>
<reference evidence="2 3" key="1">
    <citation type="submission" date="2021-01" db="EMBL/GenBank/DDBJ databases">
        <title>Whole genome shotgun sequence of Asanoa siamensis NBRC 107932.</title>
        <authorList>
            <person name="Komaki H."/>
            <person name="Tamura T."/>
        </authorList>
    </citation>
    <scope>NUCLEOTIDE SEQUENCE [LARGE SCALE GENOMIC DNA]</scope>
    <source>
        <strain evidence="2 3">NBRC 107932</strain>
    </source>
</reference>